<dbReference type="SUPFAM" id="SSF54001">
    <property type="entry name" value="Cysteine proteinases"/>
    <property type="match status" value="1"/>
</dbReference>
<evidence type="ECO:0000256" key="2">
    <source>
        <dbReference type="SAM" id="Phobius"/>
    </source>
</evidence>
<dbReference type="Proteomes" id="UP001199642">
    <property type="component" value="Chromosome"/>
</dbReference>
<feature type="compositionally biased region" description="Low complexity" evidence="1">
    <location>
        <begin position="590"/>
        <end position="599"/>
    </location>
</feature>
<feature type="transmembrane region" description="Helical" evidence="2">
    <location>
        <begin position="142"/>
        <end position="161"/>
    </location>
</feature>
<feature type="transmembrane region" description="Helical" evidence="2">
    <location>
        <begin position="629"/>
        <end position="660"/>
    </location>
</feature>
<feature type="compositionally biased region" description="Pro residues" evidence="1">
    <location>
        <begin position="600"/>
        <end position="616"/>
    </location>
</feature>
<sequence>MSGAGATTRAGARGARGRGALPPTRRLVLDLVAVGLLLGVGIAGWWPSFGGPAFLPAAIGGAVLGLAIAVVCAWRRWGVLPAAGLTAAAYLVLGGPLALPQTMIAGVVPTLRTVQELVVGVVTAWKRLLTTVAPLSGADGHLLVPFLLALVAAVLAGSLALRRRRAGWALIPAGAHLLLVLALGTPEPAAPVVQGGVFAITAITWLALRQAPSGEGAAVPIASAADTDEPGRGVLGSALRRRRLIAGAAVLALAGGVGAATAAVAAPTEPRHVFRDVVIPPFDVHQYPSPLQGFRGYVKDHREDTLFTVEGLPEGARVRLGTMDQYTGVVYDVSDRGIGSSGGFTPLRGNMSADAEGTPVTLRFSVQDYRGVWVPDAGAVREIAYGGTRGEELRRSTYYNDATGTAVTTARLGEGDSYTVETILPREFSDEELADQGFGHVVMPKQSGVPDDVATLASEAVENAKTPIEQVRALETYFHEGGFFSHGLDGEVLSRAGHTAERLSTLLAGDQMIGDDEQYAALMALFARELGMPARVVMGFYPEEGKESGTFAATGDDVHAWVEVNFDRAGWVVFDPTPPEDQVPNEQTTKPKVNPKPQVLQPPPPPQEPVDLPPTLPDQREGEDGSSEILGIIGIILAVAGGVLLLLAILLAPFIVIGAWKAARRRKRRTAEAAADRISGGWDELADRAVDYGARIPAGATRAEEAEHVAQSLTLPAATVLADRADASVFGPTDPTPEDIDAFWGEVDEIVGGMGRQAGLRRRLAARLSLRSLLGGSRLSRGVGALRAAATERVRRRPGTIGGGAAARPGDAARDDGDSESETS</sequence>
<dbReference type="PANTHER" id="PTHR42736">
    <property type="entry name" value="PROTEIN-GLUTAMINE GAMMA-GLUTAMYLTRANSFERASE"/>
    <property type="match status" value="1"/>
</dbReference>
<dbReference type="InterPro" id="IPR038765">
    <property type="entry name" value="Papain-like_cys_pep_sf"/>
</dbReference>
<gene>
    <name evidence="4" type="ORF">K8F61_11370</name>
</gene>
<evidence type="ECO:0000256" key="1">
    <source>
        <dbReference type="SAM" id="MobiDB-lite"/>
    </source>
</evidence>
<feature type="transmembrane region" description="Helical" evidence="2">
    <location>
        <begin position="79"/>
        <end position="99"/>
    </location>
</feature>
<dbReference type="Pfam" id="PF01841">
    <property type="entry name" value="Transglut_core"/>
    <property type="match status" value="1"/>
</dbReference>
<organism evidence="4 5">
    <name type="scientific">Microbacterium resistens</name>
    <dbReference type="NCBI Taxonomy" id="156977"/>
    <lineage>
        <taxon>Bacteria</taxon>
        <taxon>Bacillati</taxon>
        <taxon>Actinomycetota</taxon>
        <taxon>Actinomycetes</taxon>
        <taxon>Micrococcales</taxon>
        <taxon>Microbacteriaceae</taxon>
        <taxon>Microbacterium</taxon>
    </lineage>
</organism>
<proteinExistence type="predicted"/>
<keyword evidence="2" id="KW-1133">Transmembrane helix</keyword>
<feature type="transmembrane region" description="Helical" evidence="2">
    <location>
        <begin position="53"/>
        <end position="72"/>
    </location>
</feature>
<dbReference type="PANTHER" id="PTHR42736:SF1">
    <property type="entry name" value="PROTEIN-GLUTAMINE GAMMA-GLUTAMYLTRANSFERASE"/>
    <property type="match status" value="1"/>
</dbReference>
<feature type="domain" description="Transglutaminase-like" evidence="3">
    <location>
        <begin position="508"/>
        <end position="578"/>
    </location>
</feature>
<feature type="transmembrane region" description="Helical" evidence="2">
    <location>
        <begin position="191"/>
        <end position="208"/>
    </location>
</feature>
<keyword evidence="2" id="KW-0472">Membrane</keyword>
<dbReference type="Gene3D" id="3.10.620.30">
    <property type="match status" value="1"/>
</dbReference>
<dbReference type="InterPro" id="IPR002931">
    <property type="entry name" value="Transglutaminase-like"/>
</dbReference>
<feature type="transmembrane region" description="Helical" evidence="2">
    <location>
        <begin position="27"/>
        <end position="47"/>
    </location>
</feature>
<feature type="transmembrane region" description="Helical" evidence="2">
    <location>
        <begin position="244"/>
        <end position="266"/>
    </location>
</feature>
<keyword evidence="2" id="KW-0812">Transmembrane</keyword>
<dbReference type="RefSeq" id="WP_231819192.1">
    <property type="nucleotide sequence ID" value="NZ_CP082781.1"/>
</dbReference>
<dbReference type="SMART" id="SM00460">
    <property type="entry name" value="TGc"/>
    <property type="match status" value="1"/>
</dbReference>
<feature type="transmembrane region" description="Helical" evidence="2">
    <location>
        <begin position="168"/>
        <end position="185"/>
    </location>
</feature>
<dbReference type="EMBL" id="CP082781">
    <property type="protein sequence ID" value="UGS25287.1"/>
    <property type="molecule type" value="Genomic_DNA"/>
</dbReference>
<dbReference type="InterPro" id="IPR052901">
    <property type="entry name" value="Bact_TGase-like"/>
</dbReference>
<feature type="region of interest" description="Disordered" evidence="1">
    <location>
        <begin position="794"/>
        <end position="824"/>
    </location>
</feature>
<reference evidence="4 5" key="1">
    <citation type="submission" date="2023-01" db="EMBL/GenBank/DDBJ databases">
        <title>Characterization of estradiol degrading bacteria Microbacterium sp. MZT7 and reveal degrading genes through genome analysis.</title>
        <authorList>
            <person name="Hao P."/>
            <person name="Gao Y."/>
        </authorList>
    </citation>
    <scope>NUCLEOTIDE SEQUENCE [LARGE SCALE GENOMIC DNA]</scope>
    <source>
        <strain evidence="4 5">MZT7</strain>
    </source>
</reference>
<keyword evidence="5" id="KW-1185">Reference proteome</keyword>
<evidence type="ECO:0000259" key="3">
    <source>
        <dbReference type="SMART" id="SM00460"/>
    </source>
</evidence>
<protein>
    <submittedName>
        <fullName evidence="4">Transglutaminase-like domain-containing protein</fullName>
    </submittedName>
</protein>
<evidence type="ECO:0000313" key="4">
    <source>
        <dbReference type="EMBL" id="UGS25287.1"/>
    </source>
</evidence>
<name>A0ABY3RNR6_9MICO</name>
<evidence type="ECO:0000313" key="5">
    <source>
        <dbReference type="Proteomes" id="UP001199642"/>
    </source>
</evidence>
<accession>A0ABY3RNR6</accession>
<feature type="region of interest" description="Disordered" evidence="1">
    <location>
        <begin position="575"/>
        <end position="624"/>
    </location>
</feature>